<comment type="similarity">
    <text evidence="10">Belongs to the glycosyltransferase 28 family. MurG subfamily.</text>
</comment>
<dbReference type="Proteomes" id="UP000838100">
    <property type="component" value="Unassembled WGS sequence"/>
</dbReference>
<keyword evidence="3 10" id="KW-0328">Glycosyltransferase</keyword>
<keyword evidence="14" id="KW-1185">Reference proteome</keyword>
<evidence type="ECO:0000256" key="6">
    <source>
        <dbReference type="ARBA" id="ARBA00022984"/>
    </source>
</evidence>
<keyword evidence="4 10" id="KW-0808">Transferase</keyword>
<keyword evidence="5 10" id="KW-0133">Cell shape</keyword>
<dbReference type="GO" id="GO:0016757">
    <property type="term" value="F:glycosyltransferase activity"/>
    <property type="evidence" value="ECO:0007669"/>
    <property type="project" value="UniProtKB-KW"/>
</dbReference>
<comment type="subcellular location">
    <subcellularLocation>
        <location evidence="10">Cell membrane</location>
        <topology evidence="10">Peripheral membrane protein</topology>
        <orientation evidence="10">Cytoplasmic side</orientation>
    </subcellularLocation>
</comment>
<evidence type="ECO:0000256" key="3">
    <source>
        <dbReference type="ARBA" id="ARBA00022676"/>
    </source>
</evidence>
<proteinExistence type="inferred from homology"/>
<feature type="binding site" evidence="10">
    <location>
        <begin position="267"/>
        <end position="272"/>
    </location>
    <ligand>
        <name>UDP-N-acetyl-alpha-D-glucosamine</name>
        <dbReference type="ChEBI" id="CHEBI:57705"/>
    </ligand>
</feature>
<protein>
    <recommendedName>
        <fullName evidence="10">UDP-N-acetylglucosamine--N-acetylmuramyl-(pentapeptide) pyrophosphoryl-undecaprenol N-acetylglucosamine transferase</fullName>
        <ecNumber evidence="10">2.4.1.227</ecNumber>
    </recommendedName>
    <alternativeName>
        <fullName evidence="10">Undecaprenyl-PP-MurNAc-pentapeptide-UDPGlcNAc GlcNAc transferase</fullName>
    </alternativeName>
</protein>
<evidence type="ECO:0000256" key="4">
    <source>
        <dbReference type="ARBA" id="ARBA00022679"/>
    </source>
</evidence>
<dbReference type="EC" id="2.4.1.227" evidence="10"/>
<dbReference type="Pfam" id="PF03033">
    <property type="entry name" value="Glyco_transf_28"/>
    <property type="match status" value="1"/>
</dbReference>
<dbReference type="EMBL" id="CAKLPX010000005">
    <property type="protein sequence ID" value="CAH0993165.1"/>
    <property type="molecule type" value="Genomic_DNA"/>
</dbReference>
<evidence type="ECO:0000256" key="10">
    <source>
        <dbReference type="HAMAP-Rule" id="MF_00033"/>
    </source>
</evidence>
<gene>
    <name evidence="10 13" type="primary">murG</name>
    <name evidence="13" type="ORF">SIN8267_03306</name>
</gene>
<comment type="pathway">
    <text evidence="10">Cell wall biogenesis; peptidoglycan biosynthesis.</text>
</comment>
<feature type="binding site" evidence="10">
    <location>
        <position position="248"/>
    </location>
    <ligand>
        <name>UDP-N-acetyl-alpha-D-glucosamine</name>
        <dbReference type="ChEBI" id="CHEBI:57705"/>
    </ligand>
</feature>
<keyword evidence="8 10" id="KW-0131">Cell cycle</keyword>
<keyword evidence="1 10" id="KW-1003">Cell membrane</keyword>
<feature type="binding site" evidence="10">
    <location>
        <position position="293"/>
    </location>
    <ligand>
        <name>UDP-N-acetyl-alpha-D-glucosamine</name>
        <dbReference type="ChEBI" id="CHEBI:57705"/>
    </ligand>
</feature>
<dbReference type="InterPro" id="IPR004276">
    <property type="entry name" value="GlycoTrans_28_N"/>
</dbReference>
<keyword evidence="6 10" id="KW-0573">Peptidoglycan synthesis</keyword>
<comment type="caution">
    <text evidence="13">The sequence shown here is derived from an EMBL/GenBank/DDBJ whole genome shotgun (WGS) entry which is preliminary data.</text>
</comment>
<keyword evidence="7 10" id="KW-0472">Membrane</keyword>
<comment type="function">
    <text evidence="10">Cell wall formation. Catalyzes the transfer of a GlcNAc subunit on undecaprenyl-pyrophosphoryl-MurNAc-pentapeptide (lipid intermediate I) to form undecaprenyl-pyrophosphoryl-MurNAc-(pentapeptide)GlcNAc (lipid intermediate II).</text>
</comment>
<name>A0ABN8EPE7_9GAMM</name>
<evidence type="ECO:0000256" key="1">
    <source>
        <dbReference type="ARBA" id="ARBA00022475"/>
    </source>
</evidence>
<feature type="binding site" evidence="10">
    <location>
        <position position="125"/>
    </location>
    <ligand>
        <name>UDP-N-acetyl-alpha-D-glucosamine</name>
        <dbReference type="ChEBI" id="CHEBI:57705"/>
    </ligand>
</feature>
<evidence type="ECO:0000256" key="9">
    <source>
        <dbReference type="ARBA" id="ARBA00023316"/>
    </source>
</evidence>
<comment type="catalytic activity">
    <reaction evidence="10">
        <text>di-trans,octa-cis-undecaprenyl diphospho-N-acetyl-alpha-D-muramoyl-L-alanyl-D-glutamyl-meso-2,6-diaminopimeloyl-D-alanyl-D-alanine + UDP-N-acetyl-alpha-D-glucosamine = di-trans,octa-cis-undecaprenyl diphospho-[N-acetyl-alpha-D-glucosaminyl-(1-&gt;4)]-N-acetyl-alpha-D-muramoyl-L-alanyl-D-glutamyl-meso-2,6-diaminopimeloyl-D-alanyl-D-alanine + UDP + H(+)</text>
        <dbReference type="Rhea" id="RHEA:31227"/>
        <dbReference type="ChEBI" id="CHEBI:15378"/>
        <dbReference type="ChEBI" id="CHEBI:57705"/>
        <dbReference type="ChEBI" id="CHEBI:58223"/>
        <dbReference type="ChEBI" id="CHEBI:61387"/>
        <dbReference type="ChEBI" id="CHEBI:61388"/>
        <dbReference type="EC" id="2.4.1.227"/>
    </reaction>
</comment>
<evidence type="ECO:0000259" key="11">
    <source>
        <dbReference type="Pfam" id="PF03033"/>
    </source>
</evidence>
<dbReference type="Gene3D" id="3.40.50.2000">
    <property type="entry name" value="Glycogen Phosphorylase B"/>
    <property type="match status" value="2"/>
</dbReference>
<dbReference type="HAMAP" id="MF_00033">
    <property type="entry name" value="MurG"/>
    <property type="match status" value="1"/>
</dbReference>
<dbReference type="CDD" id="cd03785">
    <property type="entry name" value="GT28_MurG"/>
    <property type="match status" value="1"/>
</dbReference>
<feature type="binding site" evidence="10">
    <location>
        <position position="194"/>
    </location>
    <ligand>
        <name>UDP-N-acetyl-alpha-D-glucosamine</name>
        <dbReference type="ChEBI" id="CHEBI:57705"/>
    </ligand>
</feature>
<dbReference type="SUPFAM" id="SSF53756">
    <property type="entry name" value="UDP-Glycosyltransferase/glycogen phosphorylase"/>
    <property type="match status" value="1"/>
</dbReference>
<evidence type="ECO:0000256" key="7">
    <source>
        <dbReference type="ARBA" id="ARBA00023136"/>
    </source>
</evidence>
<keyword evidence="9 10" id="KW-0961">Cell wall biogenesis/degradation</keyword>
<feature type="binding site" evidence="10">
    <location>
        <begin position="13"/>
        <end position="15"/>
    </location>
    <ligand>
        <name>UDP-N-acetyl-alpha-D-glucosamine</name>
        <dbReference type="ChEBI" id="CHEBI:57705"/>
    </ligand>
</feature>
<dbReference type="PANTHER" id="PTHR21015:SF22">
    <property type="entry name" value="GLYCOSYLTRANSFERASE"/>
    <property type="match status" value="1"/>
</dbReference>
<feature type="domain" description="Glycosyltransferase family 28 N-terminal" evidence="11">
    <location>
        <begin position="7"/>
        <end position="143"/>
    </location>
</feature>
<feature type="binding site" evidence="10">
    <location>
        <position position="164"/>
    </location>
    <ligand>
        <name>UDP-N-acetyl-alpha-D-glucosamine</name>
        <dbReference type="ChEBI" id="CHEBI:57705"/>
    </ligand>
</feature>
<dbReference type="Pfam" id="PF04101">
    <property type="entry name" value="Glyco_tran_28_C"/>
    <property type="match status" value="1"/>
</dbReference>
<dbReference type="PANTHER" id="PTHR21015">
    <property type="entry name" value="UDP-N-ACETYLGLUCOSAMINE--N-ACETYLMURAMYL-(PENTAPEPTIDE) PYROPHOSPHORYL-UNDECAPRENOL N-ACETYLGLUCOSAMINE TRANSFERASE 1"/>
    <property type="match status" value="1"/>
</dbReference>
<dbReference type="InterPro" id="IPR007235">
    <property type="entry name" value="Glyco_trans_28_C"/>
</dbReference>
<dbReference type="RefSeq" id="WP_237445850.1">
    <property type="nucleotide sequence ID" value="NZ_CAKLPX010000005.1"/>
</dbReference>
<accession>A0ABN8EPE7</accession>
<evidence type="ECO:0000313" key="14">
    <source>
        <dbReference type="Proteomes" id="UP000838100"/>
    </source>
</evidence>
<feature type="domain" description="Glycosyl transferase family 28 C-terminal" evidence="12">
    <location>
        <begin position="188"/>
        <end position="349"/>
    </location>
</feature>
<organism evidence="13 14">
    <name type="scientific">Sinobacterium norvegicum</name>
    <dbReference type="NCBI Taxonomy" id="1641715"/>
    <lineage>
        <taxon>Bacteria</taxon>
        <taxon>Pseudomonadati</taxon>
        <taxon>Pseudomonadota</taxon>
        <taxon>Gammaproteobacteria</taxon>
        <taxon>Cellvibrionales</taxon>
        <taxon>Spongiibacteraceae</taxon>
        <taxon>Sinobacterium</taxon>
    </lineage>
</organism>
<evidence type="ECO:0000313" key="13">
    <source>
        <dbReference type="EMBL" id="CAH0993165.1"/>
    </source>
</evidence>
<sequence length="362" mass="37830">MSKPIALIMAGGTGGHVFPALATAQKLVDKGYQIHWLGTERGIESRLVPAAGFDITYMKVTGVRGKNLGTLIKAPFALIGSIFQAYKTVKRLNPAVVLGMGGYASGPGAVAAWLNGKPLVIHEQNAVAGTTNRLSARFACRVLQAFGGAFQSSEQGEVVGNPVRDQLATVATPTQRKQGLSADSALKLLVVGGSLGALALNETVPAALALLPAEQRPEVFHQAGDGKQHSTIKRYSAVGVDARVEPFIDDMLAAYSEADLVICRAGALTVSELACVGVASILVPLPHAIDDHQTKNAEWLAEKGGAIVSPQKLLTAESLAEQINSLLGDKVRLLDMAEQSRAKAVPLSASRVADICQEVACG</sequence>
<reference evidence="13" key="1">
    <citation type="submission" date="2021-12" db="EMBL/GenBank/DDBJ databases">
        <authorList>
            <person name="Rodrigo-Torres L."/>
            <person name="Arahal R. D."/>
            <person name="Lucena T."/>
        </authorList>
    </citation>
    <scope>NUCLEOTIDE SEQUENCE</scope>
    <source>
        <strain evidence="13">CECT 8267</strain>
    </source>
</reference>
<evidence type="ECO:0000259" key="12">
    <source>
        <dbReference type="Pfam" id="PF04101"/>
    </source>
</evidence>
<dbReference type="NCBIfam" id="TIGR01133">
    <property type="entry name" value="murG"/>
    <property type="match status" value="1"/>
</dbReference>
<evidence type="ECO:0000256" key="2">
    <source>
        <dbReference type="ARBA" id="ARBA00022618"/>
    </source>
</evidence>
<dbReference type="InterPro" id="IPR006009">
    <property type="entry name" value="GlcNAc_MurG"/>
</dbReference>
<keyword evidence="2 10" id="KW-0132">Cell division</keyword>
<evidence type="ECO:0000256" key="8">
    <source>
        <dbReference type="ARBA" id="ARBA00023306"/>
    </source>
</evidence>
<evidence type="ECO:0000256" key="5">
    <source>
        <dbReference type="ARBA" id="ARBA00022960"/>
    </source>
</evidence>